<gene>
    <name evidence="1" type="ORF">AN396_01670</name>
</gene>
<reference evidence="1" key="1">
    <citation type="submission" date="2016-08" db="EMBL/GenBank/DDBJ databases">
        <authorList>
            <person name="Ngugi D.K."/>
            <person name="Miyake S."/>
            <person name="Stingl U."/>
        </authorList>
    </citation>
    <scope>NUCLEOTIDE SEQUENCE</scope>
    <source>
        <strain evidence="1">SCG-B11WGA-EpuloA1</strain>
    </source>
</reference>
<proteinExistence type="predicted"/>
<protein>
    <submittedName>
        <fullName evidence="1">Glutamate:sodium symporter</fullName>
    </submittedName>
</protein>
<evidence type="ECO:0000313" key="2">
    <source>
        <dbReference type="Proteomes" id="UP000188605"/>
    </source>
</evidence>
<keyword evidence="2" id="KW-1185">Reference proteome</keyword>
<sequence length="457" mass="49081">MTSAMMVDLLKSLSLLGGFLIIGMFLRAKFKIFQITFIPASVIGGVLLLLLGPQMFNLLPVSGDWFTLYSLLPGVLIVPIVAAVPLGLRLNIKSENNESKILNNIVPLICVSVAISMLQFAVGFGTQMIFGKENLYDVFGIELGVGFVGGHGTAGTLGATLSEMGIVYWDVSQGVGTTTATFGIVGGILIGIALINWAARSGNTALLTKPADIPEHMRVGYEPDMAKQPSIGRETTFSSSVDTVAFHAALIFMACGLAYWVQGVMKDLNIPILGSMSVWAYGIIVMFAIWGIICKMKVDFLVDSRVRSKISGSFTEFAVIAAVASLPIKTVATYILPILVMVTLGFIVTVVVLFIYCKKFLKGYWFEQTIATFGMCTGVFLTGVLLLRICDPKMESPALANYTLSYTVFSIIFFALLDTFINLPITSSATLAMIVALIIAGIALIAGKIYSKATVSK</sequence>
<dbReference type="EMBL" id="LJDB01000013">
    <property type="protein sequence ID" value="ONI42415.1"/>
    <property type="molecule type" value="Genomic_DNA"/>
</dbReference>
<name>A0ACC8XFS2_9FIRM</name>
<comment type="caution">
    <text evidence="1">The sequence shown here is derived from an EMBL/GenBank/DDBJ whole genome shotgun (WGS) entry which is preliminary data.</text>
</comment>
<organism evidence="1 2">
    <name type="scientific">Candidatus Epulonipiscium fishelsonii</name>
    <dbReference type="NCBI Taxonomy" id="77094"/>
    <lineage>
        <taxon>Bacteria</taxon>
        <taxon>Bacillati</taxon>
        <taxon>Bacillota</taxon>
        <taxon>Clostridia</taxon>
        <taxon>Lachnospirales</taxon>
        <taxon>Lachnospiraceae</taxon>
        <taxon>Candidatus Epulonipiscium</taxon>
    </lineage>
</organism>
<evidence type="ECO:0000313" key="1">
    <source>
        <dbReference type="EMBL" id="ONI42415.1"/>
    </source>
</evidence>
<dbReference type="Proteomes" id="UP000188605">
    <property type="component" value="Unassembled WGS sequence"/>
</dbReference>
<accession>A0ACC8XFS2</accession>